<reference evidence="1 2" key="1">
    <citation type="submission" date="2020-02" db="EMBL/GenBank/DDBJ databases">
        <authorList>
            <person name="Zheng R.K."/>
            <person name="Sun C.M."/>
        </authorList>
    </citation>
    <scope>NUCLEOTIDE SEQUENCE [LARGE SCALE GENOMIC DNA]</scope>
    <source>
        <strain evidence="2">zrk13</strain>
    </source>
</reference>
<accession>A0A7L7KRJ9</accession>
<dbReference type="Proteomes" id="UP000514720">
    <property type="component" value="Chromosome"/>
</dbReference>
<evidence type="ECO:0000313" key="2">
    <source>
        <dbReference type="Proteomes" id="UP000514720"/>
    </source>
</evidence>
<protein>
    <submittedName>
        <fullName evidence="1">Uncharacterized protein</fullName>
    </submittedName>
</protein>
<dbReference type="KEGG" id="xcl:G4Z02_06075"/>
<name>A0A7L7KRJ9_9MOLU</name>
<sequence>MGNNFLGKLRQVFGARDFNKENDQLLHTISVQAMDARYEFGDMIGAANVLRMLLEMYGERKKQNHRQKGRKFIEFILSSKHQDLKNVGYKHWQNINKLIHLNQPKVYPYHQKNLEQAIAFFKKEVKGIHQINIQSTEEI</sequence>
<proteinExistence type="predicted"/>
<evidence type="ECO:0000313" key="1">
    <source>
        <dbReference type="EMBL" id="QMS85337.1"/>
    </source>
</evidence>
<keyword evidence="2" id="KW-1185">Reference proteome</keyword>
<gene>
    <name evidence="1" type="ORF">G4Z02_06075</name>
</gene>
<dbReference type="RefSeq" id="WP_258877130.1">
    <property type="nucleotide sequence ID" value="NZ_CP048914.1"/>
</dbReference>
<organism evidence="1 2">
    <name type="scientific">Candidatus Xianfuyuplasma coldseepsis</name>
    <dbReference type="NCBI Taxonomy" id="2782163"/>
    <lineage>
        <taxon>Bacteria</taxon>
        <taxon>Bacillati</taxon>
        <taxon>Mycoplasmatota</taxon>
        <taxon>Mollicutes</taxon>
        <taxon>Candidatus Izemoplasmatales</taxon>
        <taxon>Candidatus Izemoplasmataceae</taxon>
        <taxon>Candidatus Xianfuyuplasma</taxon>
    </lineage>
</organism>
<dbReference type="AlphaFoldDB" id="A0A7L7KRJ9"/>
<dbReference type="EMBL" id="CP048914">
    <property type="protein sequence ID" value="QMS85337.1"/>
    <property type="molecule type" value="Genomic_DNA"/>
</dbReference>